<protein>
    <submittedName>
        <fullName evidence="3">Invasin</fullName>
    </submittedName>
</protein>
<reference evidence="4" key="1">
    <citation type="submission" date="2015-09" db="EMBL/GenBank/DDBJ databases">
        <title>Cronobacter genome sequencing and assembly.</title>
        <authorList>
            <person name="Descombes P."/>
            <person name="Baert L."/>
            <person name="Ngom-Bru C."/>
            <person name="Barretto C."/>
        </authorList>
    </citation>
    <scope>NUCLEOTIDE SEQUENCE [LARGE SCALE GENOMIC DNA]</scope>
    <source>
        <strain evidence="4">LMG 26250</strain>
    </source>
</reference>
<reference evidence="3 4" key="2">
    <citation type="journal article" date="2016" name="Genome Announc.">
        <title>Fully Closed Genome Sequences of Five Type Strains of the Genus Cronobacter and One Cronobacter sakazakii Strain.</title>
        <authorList>
            <person name="Moine D."/>
            <person name="Kassam M."/>
            <person name="Baert L."/>
            <person name="Tang Y."/>
            <person name="Barretto C."/>
            <person name="Ngom Bru C."/>
            <person name="Klijn A."/>
            <person name="Descombes P."/>
        </authorList>
    </citation>
    <scope>NUCLEOTIDE SEQUENCE [LARGE SCALE GENOMIC DNA]</scope>
    <source>
        <strain evidence="3 4">LMG 26250</strain>
    </source>
</reference>
<accession>A0ABM5VCY7</accession>
<dbReference type="InterPro" id="IPR024519">
    <property type="entry name" value="IAT_beta"/>
</dbReference>
<evidence type="ECO:0000259" key="2">
    <source>
        <dbReference type="Pfam" id="PF11924"/>
    </source>
</evidence>
<proteinExistence type="inferred from homology"/>
<keyword evidence="4" id="KW-1185">Reference proteome</keyword>
<evidence type="ECO:0000313" key="4">
    <source>
        <dbReference type="Proteomes" id="UP000067320"/>
    </source>
</evidence>
<name>A0ABM5VCY7_9ENTR</name>
<evidence type="ECO:0000256" key="1">
    <source>
        <dbReference type="ARBA" id="ARBA00010116"/>
    </source>
</evidence>
<dbReference type="NCBIfam" id="NF007556">
    <property type="entry name" value="PRK10177.1"/>
    <property type="match status" value="1"/>
</dbReference>
<comment type="similarity">
    <text evidence="1">Belongs to the intimin/invasin family.</text>
</comment>
<organism evidence="3 4">
    <name type="scientific">Cronobacter condimenti 1330</name>
    <dbReference type="NCBI Taxonomy" id="1073999"/>
    <lineage>
        <taxon>Bacteria</taxon>
        <taxon>Pseudomonadati</taxon>
        <taxon>Pseudomonadota</taxon>
        <taxon>Gammaproteobacteria</taxon>
        <taxon>Enterobacterales</taxon>
        <taxon>Enterobacteriaceae</taxon>
        <taxon>Cronobacter</taxon>
    </lineage>
</organism>
<dbReference type="InterPro" id="IPR038177">
    <property type="entry name" value="IAT_beta_sf"/>
</dbReference>
<feature type="domain" description="Inverse autotransporter beta-domain" evidence="2">
    <location>
        <begin position="81"/>
        <end position="359"/>
    </location>
</feature>
<dbReference type="PANTHER" id="PTHR39576">
    <property type="entry name" value="ATTACHING AND EFFACING PROTEIN HOMOLOG-RELATED-RELATED"/>
    <property type="match status" value="1"/>
</dbReference>
<dbReference type="Gene3D" id="2.40.160.160">
    <property type="entry name" value="Inverse autotransporter, beta-domain"/>
    <property type="match status" value="1"/>
</dbReference>
<gene>
    <name evidence="3" type="ORF">AFK62_10845</name>
</gene>
<evidence type="ECO:0000313" key="3">
    <source>
        <dbReference type="EMBL" id="ALB62969.1"/>
    </source>
</evidence>
<dbReference type="Proteomes" id="UP000067320">
    <property type="component" value="Chromosome"/>
</dbReference>
<dbReference type="EMBL" id="CP012264">
    <property type="protein sequence ID" value="ALB62969.1"/>
    <property type="molecule type" value="Genomic_DNA"/>
</dbReference>
<sequence>MCTIPGKTGPGEKSSYVMRWLFVVLPSFLTAALLPVRAYPASQSDDYVRQAQNPFDENGDNLPDLGLAPENDATEKHLARMAKAFGEASQTDSALSPGQQARHFAFTRLRDAVSDSITSEAESLLSPYGSATLDLLVDEEGNFNGSSGSLFTPWQDNDRYLTWTQVGVSQQDQGLVGNAGIGQRWAAGHWLLGYNTFYDRLFDEDLSRAGLGAEAWGDYLRLSANYYEPLGGWQHRAGLLEQRMARGYDVTAQAYLPFYQHINTSVSFEQYFGDQVELFDSGTGYHNPVAVKVGLSYTPVPLVTVSAHHRQGESGVSQNDLGLKLNYRFGVPLNKQLSPDEVAASRSLRGSRYDRVERTSVPVLEFRQRKTLSVFLATPPWDLSAGETVALKLQVRSLHGIRQLSWQGDTQALSLTPPLDSNSAEGWTVIMPAWDNSPGASNSWRLSVTVEDEQGQRVTSNWITLKLQTPVQTLPPDDPRYELLAPLP</sequence>
<dbReference type="Pfam" id="PF11924">
    <property type="entry name" value="IAT_beta"/>
    <property type="match status" value="1"/>
</dbReference>
<dbReference type="PANTHER" id="PTHR39576:SF1">
    <property type="entry name" value="INVASIN"/>
    <property type="match status" value="1"/>
</dbReference>
<dbReference type="InterPro" id="IPR051715">
    <property type="entry name" value="Intimin-Invasin_domain"/>
</dbReference>